<dbReference type="Pfam" id="PF11150">
    <property type="entry name" value="DUF2927"/>
    <property type="match status" value="1"/>
</dbReference>
<accession>A0ABX7F5Y0</accession>
<organism evidence="2 3">
    <name type="scientific">Ponticoccus alexandrii</name>
    <dbReference type="NCBI Taxonomy" id="1943633"/>
    <lineage>
        <taxon>Bacteria</taxon>
        <taxon>Pseudomonadati</taxon>
        <taxon>Pseudomonadota</taxon>
        <taxon>Alphaproteobacteria</taxon>
        <taxon>Rhodobacterales</taxon>
        <taxon>Roseobacteraceae</taxon>
        <taxon>Ponticoccus</taxon>
    </lineage>
</organism>
<gene>
    <name evidence="2" type="ORF">GQA70_04275</name>
</gene>
<protein>
    <submittedName>
        <fullName evidence="2">DUF2927 domain-containing protein</fullName>
    </submittedName>
</protein>
<dbReference type="InterPro" id="IPR021323">
    <property type="entry name" value="DUF2927"/>
</dbReference>
<feature type="chain" id="PRO_5047231137" evidence="1">
    <location>
        <begin position="23"/>
        <end position="228"/>
    </location>
</feature>
<feature type="signal peptide" evidence="1">
    <location>
        <begin position="1"/>
        <end position="22"/>
    </location>
</feature>
<dbReference type="Proteomes" id="UP000596387">
    <property type="component" value="Chromosome"/>
</dbReference>
<keyword evidence="3" id="KW-1185">Reference proteome</keyword>
<evidence type="ECO:0000256" key="1">
    <source>
        <dbReference type="SAM" id="SignalP"/>
    </source>
</evidence>
<evidence type="ECO:0000313" key="2">
    <source>
        <dbReference type="EMBL" id="QRF65606.1"/>
    </source>
</evidence>
<keyword evidence="1" id="KW-0732">Signal</keyword>
<dbReference type="EMBL" id="CP047166">
    <property type="protein sequence ID" value="QRF65606.1"/>
    <property type="molecule type" value="Genomic_DNA"/>
</dbReference>
<reference evidence="2 3" key="1">
    <citation type="submission" date="2019-12" db="EMBL/GenBank/DDBJ databases">
        <title>Complete Genome Sequence of a Quorum-Sensing Bacterium,Rhodobacteraceae bacterium C31, Isolated from a marine microalgae symbiotic bacteria.</title>
        <authorList>
            <person name="Zhang Y."/>
        </authorList>
    </citation>
    <scope>NUCLEOTIDE SEQUENCE [LARGE SCALE GENOMIC DNA]</scope>
    <source>
        <strain evidence="2 3">C31</strain>
    </source>
</reference>
<name>A0ABX7F5Y0_9RHOB</name>
<proteinExistence type="predicted"/>
<sequence length="228" mass="24924">MRHLRRGFLTAVSLSFALPVWAAEDFVVTEGMLSDDDFYRLVACGAEPGGPCTKPFLFWRTERPLRVALEYMDPAFLGGRQARARAAVVRAVQYINRAGAGITLAEVPPGSEADIRVYFVDTDGAGPVSGTGIEGVDGAVVTGARVTVWSRRDTRTIRKAQVVFGTRLHISHYESAMIEELTQALGLLTDIRNPAYEGVSIFSQDSNASKDLGPQDLMALHRHYPPTE</sequence>
<evidence type="ECO:0000313" key="3">
    <source>
        <dbReference type="Proteomes" id="UP000596387"/>
    </source>
</evidence>